<sequence>MDTLCKPSLDLSNPCTISSIYSKKHHKNTLVLCYNKYRFSSTSVGGKHSRCKGLIVAQRLPKTKVSSQVGSDDESGESNRKLVKSIA</sequence>
<protein>
    <submittedName>
        <fullName evidence="2">Peptidase S41 family protein</fullName>
    </submittedName>
</protein>
<dbReference type="AlphaFoldDB" id="A0A699V4G4"/>
<comment type="caution">
    <text evidence="2">The sequence shown here is derived from an EMBL/GenBank/DDBJ whole genome shotgun (WGS) entry which is preliminary data.</text>
</comment>
<organism evidence="2">
    <name type="scientific">Tanacetum cinerariifolium</name>
    <name type="common">Dalmatian daisy</name>
    <name type="synonym">Chrysanthemum cinerariifolium</name>
    <dbReference type="NCBI Taxonomy" id="118510"/>
    <lineage>
        <taxon>Eukaryota</taxon>
        <taxon>Viridiplantae</taxon>
        <taxon>Streptophyta</taxon>
        <taxon>Embryophyta</taxon>
        <taxon>Tracheophyta</taxon>
        <taxon>Spermatophyta</taxon>
        <taxon>Magnoliopsida</taxon>
        <taxon>eudicotyledons</taxon>
        <taxon>Gunneridae</taxon>
        <taxon>Pentapetalae</taxon>
        <taxon>asterids</taxon>
        <taxon>campanulids</taxon>
        <taxon>Asterales</taxon>
        <taxon>Asteraceae</taxon>
        <taxon>Asteroideae</taxon>
        <taxon>Anthemideae</taxon>
        <taxon>Anthemidinae</taxon>
        <taxon>Tanacetum</taxon>
    </lineage>
</organism>
<name>A0A699V4G4_TANCI</name>
<evidence type="ECO:0000256" key="1">
    <source>
        <dbReference type="SAM" id="MobiDB-lite"/>
    </source>
</evidence>
<proteinExistence type="predicted"/>
<gene>
    <name evidence="2" type="ORF">Tci_900760</name>
</gene>
<dbReference type="EMBL" id="BKCJ011388687">
    <property type="protein sequence ID" value="GFD28791.1"/>
    <property type="molecule type" value="Genomic_DNA"/>
</dbReference>
<feature type="non-terminal residue" evidence="2">
    <location>
        <position position="87"/>
    </location>
</feature>
<feature type="region of interest" description="Disordered" evidence="1">
    <location>
        <begin position="64"/>
        <end position="87"/>
    </location>
</feature>
<accession>A0A699V4G4</accession>
<reference evidence="2" key="1">
    <citation type="journal article" date="2019" name="Sci. Rep.">
        <title>Draft genome of Tanacetum cinerariifolium, the natural source of mosquito coil.</title>
        <authorList>
            <person name="Yamashiro T."/>
            <person name="Shiraishi A."/>
            <person name="Satake H."/>
            <person name="Nakayama K."/>
        </authorList>
    </citation>
    <scope>NUCLEOTIDE SEQUENCE</scope>
</reference>
<evidence type="ECO:0000313" key="2">
    <source>
        <dbReference type="EMBL" id="GFD28791.1"/>
    </source>
</evidence>